<name>A0ABQ8JKU7_DERPT</name>
<keyword evidence="2" id="KW-1185">Reference proteome</keyword>
<evidence type="ECO:0000313" key="2">
    <source>
        <dbReference type="Proteomes" id="UP000887458"/>
    </source>
</evidence>
<proteinExistence type="predicted"/>
<reference evidence="1 2" key="2">
    <citation type="journal article" date="2022" name="Mol. Biol. Evol.">
        <title>Comparative Genomics Reveals Insights into the Divergent Evolution of Astigmatic Mites and Household Pest Adaptations.</title>
        <authorList>
            <person name="Xiong Q."/>
            <person name="Wan A.T."/>
            <person name="Liu X."/>
            <person name="Fung C.S."/>
            <person name="Xiao X."/>
            <person name="Malainual N."/>
            <person name="Hou J."/>
            <person name="Wang L."/>
            <person name="Wang M."/>
            <person name="Yang K.Y."/>
            <person name="Cui Y."/>
            <person name="Leung E.L."/>
            <person name="Nong W."/>
            <person name="Shin S.K."/>
            <person name="Au S.W."/>
            <person name="Jeong K.Y."/>
            <person name="Chew F.T."/>
            <person name="Hui J.H."/>
            <person name="Leung T.F."/>
            <person name="Tungtrongchitr A."/>
            <person name="Zhong N."/>
            <person name="Liu Z."/>
            <person name="Tsui S.K."/>
        </authorList>
    </citation>
    <scope>NUCLEOTIDE SEQUENCE [LARGE SCALE GENOMIC DNA]</scope>
    <source>
        <strain evidence="1">Derp</strain>
    </source>
</reference>
<comment type="caution">
    <text evidence="1">The sequence shown here is derived from an EMBL/GenBank/DDBJ whole genome shotgun (WGS) entry which is preliminary data.</text>
</comment>
<feature type="non-terminal residue" evidence="1">
    <location>
        <position position="52"/>
    </location>
</feature>
<accession>A0ABQ8JKU7</accession>
<reference evidence="1 2" key="1">
    <citation type="journal article" date="2018" name="J. Allergy Clin. Immunol.">
        <title>High-quality assembly of Dermatophagoides pteronyssinus genome and transcriptome reveals a wide range of novel allergens.</title>
        <authorList>
            <person name="Liu X.Y."/>
            <person name="Yang K.Y."/>
            <person name="Wang M.Q."/>
            <person name="Kwok J.S."/>
            <person name="Zeng X."/>
            <person name="Yang Z."/>
            <person name="Xiao X.J."/>
            <person name="Lau C.P."/>
            <person name="Li Y."/>
            <person name="Huang Z.M."/>
            <person name="Ba J.G."/>
            <person name="Yim A.K."/>
            <person name="Ouyang C.Y."/>
            <person name="Ngai S.M."/>
            <person name="Chan T.F."/>
            <person name="Leung E.L."/>
            <person name="Liu L."/>
            <person name="Liu Z.G."/>
            <person name="Tsui S.K."/>
        </authorList>
    </citation>
    <scope>NUCLEOTIDE SEQUENCE [LARGE SCALE GENOMIC DNA]</scope>
    <source>
        <strain evidence="1">Derp</strain>
    </source>
</reference>
<protein>
    <submittedName>
        <fullName evidence="1">Uncharacterized protein</fullName>
    </submittedName>
</protein>
<organism evidence="1 2">
    <name type="scientific">Dermatophagoides pteronyssinus</name>
    <name type="common">European house dust mite</name>
    <dbReference type="NCBI Taxonomy" id="6956"/>
    <lineage>
        <taxon>Eukaryota</taxon>
        <taxon>Metazoa</taxon>
        <taxon>Ecdysozoa</taxon>
        <taxon>Arthropoda</taxon>
        <taxon>Chelicerata</taxon>
        <taxon>Arachnida</taxon>
        <taxon>Acari</taxon>
        <taxon>Acariformes</taxon>
        <taxon>Sarcoptiformes</taxon>
        <taxon>Astigmata</taxon>
        <taxon>Psoroptidia</taxon>
        <taxon>Analgoidea</taxon>
        <taxon>Pyroglyphidae</taxon>
        <taxon>Dermatophagoidinae</taxon>
        <taxon>Dermatophagoides</taxon>
    </lineage>
</organism>
<evidence type="ECO:0000313" key="1">
    <source>
        <dbReference type="EMBL" id="KAH9423072.1"/>
    </source>
</evidence>
<dbReference type="Proteomes" id="UP000887458">
    <property type="component" value="Unassembled WGS sequence"/>
</dbReference>
<gene>
    <name evidence="1" type="ORF">DERP_007665</name>
</gene>
<dbReference type="EMBL" id="NJHN03000034">
    <property type="protein sequence ID" value="KAH9423072.1"/>
    <property type="molecule type" value="Genomic_DNA"/>
</dbReference>
<sequence length="52" mass="6035">MEYIELRLIDYLAVILIKLSSKLRQTIGRIVVPIGTIQNIIDSFQNYVTKKI</sequence>